<organism evidence="1 2">
    <name type="scientific">Candidatus Gottesmanbacteria bacterium GW2011_GWB1_43_11</name>
    <dbReference type="NCBI Taxonomy" id="1618446"/>
    <lineage>
        <taxon>Bacteria</taxon>
        <taxon>Candidatus Gottesmaniibacteriota</taxon>
    </lineage>
</organism>
<comment type="caution">
    <text evidence="1">The sequence shown here is derived from an EMBL/GenBank/DDBJ whole genome shotgun (WGS) entry which is preliminary data.</text>
</comment>
<dbReference type="InterPro" id="IPR036390">
    <property type="entry name" value="WH_DNA-bd_sf"/>
</dbReference>
<dbReference type="EMBL" id="LCFD01000001">
    <property type="protein sequence ID" value="KKS87676.1"/>
    <property type="molecule type" value="Genomic_DNA"/>
</dbReference>
<protein>
    <submittedName>
        <fullName evidence="1">Uncharacterized protein</fullName>
    </submittedName>
</protein>
<gene>
    <name evidence="1" type="ORF">UV61_C0001G0083</name>
</gene>
<dbReference type="SUPFAM" id="SSF46785">
    <property type="entry name" value="Winged helix' DNA-binding domain"/>
    <property type="match status" value="1"/>
</dbReference>
<accession>A0A0G1EXK3</accession>
<reference evidence="1 2" key="1">
    <citation type="journal article" date="2015" name="Nature">
        <title>rRNA introns, odd ribosomes, and small enigmatic genomes across a large radiation of phyla.</title>
        <authorList>
            <person name="Brown C.T."/>
            <person name="Hug L.A."/>
            <person name="Thomas B.C."/>
            <person name="Sharon I."/>
            <person name="Castelle C.J."/>
            <person name="Singh A."/>
            <person name="Wilkins M.J."/>
            <person name="Williams K.H."/>
            <person name="Banfield J.F."/>
        </authorList>
    </citation>
    <scope>NUCLEOTIDE SEQUENCE [LARGE SCALE GENOMIC DNA]</scope>
</reference>
<dbReference type="Proteomes" id="UP000034050">
    <property type="component" value="Unassembled WGS sequence"/>
</dbReference>
<evidence type="ECO:0000313" key="2">
    <source>
        <dbReference type="Proteomes" id="UP000034050"/>
    </source>
</evidence>
<name>A0A0G1EXK3_9BACT</name>
<evidence type="ECO:0000313" key="1">
    <source>
        <dbReference type="EMBL" id="KKS87676.1"/>
    </source>
</evidence>
<proteinExistence type="predicted"/>
<dbReference type="AlphaFoldDB" id="A0A0G1EXK3"/>
<sequence>MTEAITNNPVTTTQTPKGYAFSALLEEILTVVSLPEDLIRCVFAVALSIKLNLSPSLWFMLVGVPSSAKTDIVSLLRPLDFVYFLDSMTLNPFASGYKATGNNKTYDLLPELDGKCFVCKDYTTIFSLNEETTKKLLGELVSIYDGEFSKFSPTRGYISYKTSFSHLGCITPAALNQHHRYLNIIGPRFIFYRIPALSAERRQTGFTIAWSPVNRKVALKDLAEKVKSFFDTLLATQPAVFEINDDKSKSRLEQLSLFMAKSRGIVILQKSSFTDESGKDVTYYDVVDKQIEEPWRSLGQLKSLAVALALLDGRTSVSDYDLNILQHIVNSSMPAERADALEYFVDHSDVTAKDMSDIVGKSVRTCQRLLKELESLGIITAESGWKVAKHYSLHTDFKFIQPVPIKSIDTSEFMSHFIPKKPVTEFSDDELEGVPDLIKTDLEQYPTMTDMLKQKYLNLANEIGNESKKRGLHTEALSIQDQLWIGKNVQDSS</sequence>
<dbReference type="Pfam" id="PF13412">
    <property type="entry name" value="HTH_24"/>
    <property type="match status" value="1"/>
</dbReference>
<dbReference type="STRING" id="1618446.UV61_C0001G0083"/>